<evidence type="ECO:0000256" key="1">
    <source>
        <dbReference type="ARBA" id="ARBA00004370"/>
    </source>
</evidence>
<proteinExistence type="predicted"/>
<reference evidence="9" key="1">
    <citation type="submission" date="2012-12" db="EMBL/GenBank/DDBJ databases">
        <authorList>
            <person name="Hellsten U."/>
            <person name="Grimwood J."/>
            <person name="Chapman J.A."/>
            <person name="Shapiro H."/>
            <person name="Aerts A."/>
            <person name="Otillar R.P."/>
            <person name="Terry A.Y."/>
            <person name="Boore J.L."/>
            <person name="Simakov O."/>
            <person name="Marletaz F."/>
            <person name="Cho S.-J."/>
            <person name="Edsinger-Gonzales E."/>
            <person name="Havlak P."/>
            <person name="Kuo D.-H."/>
            <person name="Larsson T."/>
            <person name="Lv J."/>
            <person name="Arendt D."/>
            <person name="Savage R."/>
            <person name="Osoegawa K."/>
            <person name="de Jong P."/>
            <person name="Lindberg D.R."/>
            <person name="Seaver E.C."/>
            <person name="Weisblat D.A."/>
            <person name="Putnam N.H."/>
            <person name="Grigoriev I.V."/>
            <person name="Rokhsar D.S."/>
        </authorList>
    </citation>
    <scope>NUCLEOTIDE SEQUENCE</scope>
    <source>
        <strain evidence="9">I ESC-2004</strain>
    </source>
</reference>
<dbReference type="HOGENOM" id="CLU_1559109_0_0_1"/>
<evidence type="ECO:0000256" key="2">
    <source>
        <dbReference type="ARBA" id="ARBA00022692"/>
    </source>
</evidence>
<protein>
    <recommendedName>
        <fullName evidence="6">G-protein coupled receptors family 1 profile domain-containing protein</fullName>
    </recommendedName>
</protein>
<evidence type="ECO:0000313" key="7">
    <source>
        <dbReference type="EMBL" id="ELU17059.1"/>
    </source>
</evidence>
<feature type="transmembrane region" description="Helical" evidence="5">
    <location>
        <begin position="34"/>
        <end position="52"/>
    </location>
</feature>
<feature type="transmembrane region" description="Helical" evidence="5">
    <location>
        <begin position="6"/>
        <end position="22"/>
    </location>
</feature>
<sequence>ISGMLLNVWVFVALLTWSALKFQAKWILVIHQTIIDTIFCFLLSCQTFAVVFRSYDSDMYCKFVFSEFLFYIGMTPSALNMAALATDRFLMVKFPTKHLKHVNSKRLCVVIGLMWLVIIGLVFGLAYLYHSDANGNCSVLKEGLWQYLYFLTYSLIGVIIPLFLIIVCYVCI</sequence>
<dbReference type="PROSITE" id="PS50262">
    <property type="entry name" value="G_PROTEIN_RECEP_F1_2"/>
    <property type="match status" value="1"/>
</dbReference>
<evidence type="ECO:0000256" key="3">
    <source>
        <dbReference type="ARBA" id="ARBA00022989"/>
    </source>
</evidence>
<feature type="transmembrane region" description="Helical" evidence="5">
    <location>
        <begin position="149"/>
        <end position="171"/>
    </location>
</feature>
<comment type="subcellular location">
    <subcellularLocation>
        <location evidence="1">Membrane</location>
    </subcellularLocation>
</comment>
<dbReference type="GO" id="GO:0016020">
    <property type="term" value="C:membrane"/>
    <property type="evidence" value="ECO:0007669"/>
    <property type="project" value="UniProtKB-SubCell"/>
</dbReference>
<keyword evidence="9" id="KW-1185">Reference proteome</keyword>
<dbReference type="CDD" id="cd00637">
    <property type="entry name" value="7tm_classA_rhodopsin-like"/>
    <property type="match status" value="1"/>
</dbReference>
<dbReference type="Gene3D" id="1.20.1070.10">
    <property type="entry name" value="Rhodopsin 7-helix transmembrane proteins"/>
    <property type="match status" value="1"/>
</dbReference>
<keyword evidence="3 5" id="KW-1133">Transmembrane helix</keyword>
<feature type="transmembrane region" description="Helical" evidence="5">
    <location>
        <begin position="107"/>
        <end position="129"/>
    </location>
</feature>
<keyword evidence="2 5" id="KW-0812">Transmembrane</keyword>
<dbReference type="InterPro" id="IPR000276">
    <property type="entry name" value="GPCR_Rhodpsn"/>
</dbReference>
<accession>R7VEJ4</accession>
<dbReference type="InterPro" id="IPR017452">
    <property type="entry name" value="GPCR_Rhodpsn_7TM"/>
</dbReference>
<dbReference type="PANTHER" id="PTHR45698:SF1">
    <property type="entry name" value="TRACE AMINE-ASSOCIATED RECEPTOR 13C-LIKE"/>
    <property type="match status" value="1"/>
</dbReference>
<dbReference type="EMBL" id="KB292730">
    <property type="protein sequence ID" value="ELU17059.1"/>
    <property type="molecule type" value="Genomic_DNA"/>
</dbReference>
<dbReference type="AlphaFoldDB" id="R7VEJ4"/>
<evidence type="ECO:0000259" key="6">
    <source>
        <dbReference type="PROSITE" id="PS50262"/>
    </source>
</evidence>
<feature type="transmembrane region" description="Helical" evidence="5">
    <location>
        <begin position="68"/>
        <end position="86"/>
    </location>
</feature>
<organism evidence="7">
    <name type="scientific">Capitella teleta</name>
    <name type="common">Polychaete worm</name>
    <dbReference type="NCBI Taxonomy" id="283909"/>
    <lineage>
        <taxon>Eukaryota</taxon>
        <taxon>Metazoa</taxon>
        <taxon>Spiralia</taxon>
        <taxon>Lophotrochozoa</taxon>
        <taxon>Annelida</taxon>
        <taxon>Polychaeta</taxon>
        <taxon>Sedentaria</taxon>
        <taxon>Scolecida</taxon>
        <taxon>Capitellidae</taxon>
        <taxon>Capitella</taxon>
    </lineage>
</organism>
<reference evidence="8" key="3">
    <citation type="submission" date="2015-06" db="UniProtKB">
        <authorList>
            <consortium name="EnsemblMetazoa"/>
        </authorList>
    </citation>
    <scope>IDENTIFICATION</scope>
</reference>
<evidence type="ECO:0000313" key="8">
    <source>
        <dbReference type="EnsemblMetazoa" id="CapteP25601"/>
    </source>
</evidence>
<dbReference type="Pfam" id="PF00001">
    <property type="entry name" value="7tm_1"/>
    <property type="match status" value="1"/>
</dbReference>
<dbReference type="PRINTS" id="PR00237">
    <property type="entry name" value="GPCRRHODOPSN"/>
</dbReference>
<dbReference type="EnsemblMetazoa" id="CapteT25601">
    <property type="protein sequence ID" value="CapteP25601"/>
    <property type="gene ID" value="CapteG25601"/>
</dbReference>
<evidence type="ECO:0000256" key="4">
    <source>
        <dbReference type="ARBA" id="ARBA00023136"/>
    </source>
</evidence>
<dbReference type="Proteomes" id="UP000014760">
    <property type="component" value="Unassembled WGS sequence"/>
</dbReference>
<evidence type="ECO:0000256" key="5">
    <source>
        <dbReference type="SAM" id="Phobius"/>
    </source>
</evidence>
<gene>
    <name evidence="7" type="ORF">CAPTEDRAFT_25601</name>
</gene>
<reference evidence="7 9" key="2">
    <citation type="journal article" date="2013" name="Nature">
        <title>Insights into bilaterian evolution from three spiralian genomes.</title>
        <authorList>
            <person name="Simakov O."/>
            <person name="Marletaz F."/>
            <person name="Cho S.J."/>
            <person name="Edsinger-Gonzales E."/>
            <person name="Havlak P."/>
            <person name="Hellsten U."/>
            <person name="Kuo D.H."/>
            <person name="Larsson T."/>
            <person name="Lv J."/>
            <person name="Arendt D."/>
            <person name="Savage R."/>
            <person name="Osoegawa K."/>
            <person name="de Jong P."/>
            <person name="Grimwood J."/>
            <person name="Chapman J.A."/>
            <person name="Shapiro H."/>
            <person name="Aerts A."/>
            <person name="Otillar R.P."/>
            <person name="Terry A.Y."/>
            <person name="Boore J.L."/>
            <person name="Grigoriev I.V."/>
            <person name="Lindberg D.R."/>
            <person name="Seaver E.C."/>
            <person name="Weisblat D.A."/>
            <person name="Putnam N.H."/>
            <person name="Rokhsar D.S."/>
        </authorList>
    </citation>
    <scope>NUCLEOTIDE SEQUENCE</scope>
    <source>
        <strain evidence="7 9">I ESC-2004</strain>
    </source>
</reference>
<dbReference type="EMBL" id="AMQN01017106">
    <property type="status" value="NOT_ANNOTATED_CDS"/>
    <property type="molecule type" value="Genomic_DNA"/>
</dbReference>
<feature type="domain" description="G-protein coupled receptors family 1 profile" evidence="6">
    <location>
        <begin position="6"/>
        <end position="172"/>
    </location>
</feature>
<dbReference type="OrthoDB" id="284782at2759"/>
<dbReference type="GO" id="GO:0004930">
    <property type="term" value="F:G protein-coupled receptor activity"/>
    <property type="evidence" value="ECO:0007669"/>
    <property type="project" value="InterPro"/>
</dbReference>
<evidence type="ECO:0000313" key="9">
    <source>
        <dbReference type="Proteomes" id="UP000014760"/>
    </source>
</evidence>
<dbReference type="PANTHER" id="PTHR45698">
    <property type="entry name" value="TRACE AMINE-ASSOCIATED RECEPTOR 19N-RELATED"/>
    <property type="match status" value="1"/>
</dbReference>
<dbReference type="SUPFAM" id="SSF81321">
    <property type="entry name" value="Family A G protein-coupled receptor-like"/>
    <property type="match status" value="1"/>
</dbReference>
<name>R7VEJ4_CAPTE</name>
<feature type="non-terminal residue" evidence="7">
    <location>
        <position position="172"/>
    </location>
</feature>
<keyword evidence="4 5" id="KW-0472">Membrane</keyword>
<feature type="non-terminal residue" evidence="7">
    <location>
        <position position="1"/>
    </location>
</feature>